<feature type="non-terminal residue" evidence="1">
    <location>
        <position position="1"/>
    </location>
</feature>
<gene>
    <name evidence="1" type="ORF">LCGC14_1845090</name>
</gene>
<protein>
    <submittedName>
        <fullName evidence="1">Uncharacterized protein</fullName>
    </submittedName>
</protein>
<evidence type="ECO:0000313" key="1">
    <source>
        <dbReference type="EMBL" id="KKL96380.1"/>
    </source>
</evidence>
<sequence>AIDFGSLEGKFVDPLEHWKNDYTEDDTGVLTVNAAGDEIAIINMTRTSDSWVWKDHGAAHFATTGIDHDIEGELTDCDGANPRIHIYAMANTATPTNPIIQSNQRGDNACASWDNVFRPRMARTTVVTRPAIPTNKNTQFISSSPFLILFHVET</sequence>
<accession>A0A0F9IRM7</accession>
<dbReference type="EMBL" id="LAZR01018447">
    <property type="protein sequence ID" value="KKL96380.1"/>
    <property type="molecule type" value="Genomic_DNA"/>
</dbReference>
<reference evidence="1" key="1">
    <citation type="journal article" date="2015" name="Nature">
        <title>Complex archaea that bridge the gap between prokaryotes and eukaryotes.</title>
        <authorList>
            <person name="Spang A."/>
            <person name="Saw J.H."/>
            <person name="Jorgensen S.L."/>
            <person name="Zaremba-Niedzwiedzka K."/>
            <person name="Martijn J."/>
            <person name="Lind A.E."/>
            <person name="van Eijk R."/>
            <person name="Schleper C."/>
            <person name="Guy L."/>
            <person name="Ettema T.J."/>
        </authorList>
    </citation>
    <scope>NUCLEOTIDE SEQUENCE</scope>
</reference>
<organism evidence="1">
    <name type="scientific">marine sediment metagenome</name>
    <dbReference type="NCBI Taxonomy" id="412755"/>
    <lineage>
        <taxon>unclassified sequences</taxon>
        <taxon>metagenomes</taxon>
        <taxon>ecological metagenomes</taxon>
    </lineage>
</organism>
<dbReference type="AlphaFoldDB" id="A0A0F9IRM7"/>
<comment type="caution">
    <text evidence="1">The sequence shown here is derived from an EMBL/GenBank/DDBJ whole genome shotgun (WGS) entry which is preliminary data.</text>
</comment>
<name>A0A0F9IRM7_9ZZZZ</name>
<proteinExistence type="predicted"/>